<dbReference type="PANTHER" id="PTHR37309">
    <property type="entry name" value="SLR0284 PROTEIN"/>
    <property type="match status" value="1"/>
</dbReference>
<evidence type="ECO:0000256" key="1">
    <source>
        <dbReference type="SAM" id="Phobius"/>
    </source>
</evidence>
<comment type="caution">
    <text evidence="2">The sequence shown here is derived from an EMBL/GenBank/DDBJ whole genome shotgun (WGS) entry which is preliminary data.</text>
</comment>
<protein>
    <recommendedName>
        <fullName evidence="4">Phage holin family protein</fullName>
    </recommendedName>
</protein>
<accession>A0A0R2DKE6</accession>
<dbReference type="AlphaFoldDB" id="A0A0R2DKE6"/>
<dbReference type="InterPro" id="IPR007165">
    <property type="entry name" value="Phage_holin_4_2"/>
</dbReference>
<sequence>MTRFIGKSLINAVVLIALAGLFPKMVYVDNLLSAIVVGIILTFLSTTLTPILQFFALPLTFLSLGLFALVINGLTLAIAIAFSGGAIAISSFWATIICAIIITLVQRMATNFFQNNLK</sequence>
<dbReference type="PANTHER" id="PTHR37309:SF1">
    <property type="entry name" value="SLR0284 PROTEIN"/>
    <property type="match status" value="1"/>
</dbReference>
<proteinExistence type="predicted"/>
<evidence type="ECO:0008006" key="4">
    <source>
        <dbReference type="Google" id="ProtNLM"/>
    </source>
</evidence>
<dbReference type="Proteomes" id="UP000051378">
    <property type="component" value="Unassembled WGS sequence"/>
</dbReference>
<keyword evidence="1" id="KW-0812">Transmembrane</keyword>
<dbReference type="EMBL" id="AYZL01000016">
    <property type="protein sequence ID" value="KRN04166.1"/>
    <property type="molecule type" value="Genomic_DNA"/>
</dbReference>
<feature type="transmembrane region" description="Helical" evidence="1">
    <location>
        <begin position="9"/>
        <end position="26"/>
    </location>
</feature>
<feature type="transmembrane region" description="Helical" evidence="1">
    <location>
        <begin position="32"/>
        <end position="52"/>
    </location>
</feature>
<evidence type="ECO:0000313" key="3">
    <source>
        <dbReference type="Proteomes" id="UP000051378"/>
    </source>
</evidence>
<feature type="transmembrane region" description="Helical" evidence="1">
    <location>
        <begin position="59"/>
        <end position="80"/>
    </location>
</feature>
<dbReference type="STRING" id="1423744.FC86_GL000263"/>
<organism evidence="2 3">
    <name type="scientific">Holzapfeliella floricola DSM 23037 = JCM 16512</name>
    <dbReference type="NCBI Taxonomy" id="1423744"/>
    <lineage>
        <taxon>Bacteria</taxon>
        <taxon>Bacillati</taxon>
        <taxon>Bacillota</taxon>
        <taxon>Bacilli</taxon>
        <taxon>Lactobacillales</taxon>
        <taxon>Lactobacillaceae</taxon>
        <taxon>Holzapfeliella</taxon>
    </lineage>
</organism>
<dbReference type="RefSeq" id="WP_056974429.1">
    <property type="nucleotide sequence ID" value="NZ_AYZL01000016.1"/>
</dbReference>
<keyword evidence="3" id="KW-1185">Reference proteome</keyword>
<keyword evidence="1" id="KW-1133">Transmembrane helix</keyword>
<feature type="transmembrane region" description="Helical" evidence="1">
    <location>
        <begin position="86"/>
        <end position="105"/>
    </location>
</feature>
<dbReference type="Pfam" id="PF04020">
    <property type="entry name" value="Phage_holin_4_2"/>
    <property type="match status" value="1"/>
</dbReference>
<reference evidence="2 3" key="1">
    <citation type="journal article" date="2015" name="Genome Announc.">
        <title>Expanding the biotechnology potential of lactobacilli through comparative genomics of 213 strains and associated genera.</title>
        <authorList>
            <person name="Sun Z."/>
            <person name="Harris H.M."/>
            <person name="McCann A."/>
            <person name="Guo C."/>
            <person name="Argimon S."/>
            <person name="Zhang W."/>
            <person name="Yang X."/>
            <person name="Jeffery I.B."/>
            <person name="Cooney J.C."/>
            <person name="Kagawa T.F."/>
            <person name="Liu W."/>
            <person name="Song Y."/>
            <person name="Salvetti E."/>
            <person name="Wrobel A."/>
            <person name="Rasinkangas P."/>
            <person name="Parkhill J."/>
            <person name="Rea M.C."/>
            <person name="O'Sullivan O."/>
            <person name="Ritari J."/>
            <person name="Douillard F.P."/>
            <person name="Paul Ross R."/>
            <person name="Yang R."/>
            <person name="Briner A.E."/>
            <person name="Felis G.E."/>
            <person name="de Vos W.M."/>
            <person name="Barrangou R."/>
            <person name="Klaenhammer T.R."/>
            <person name="Caufield P.W."/>
            <person name="Cui Y."/>
            <person name="Zhang H."/>
            <person name="O'Toole P.W."/>
        </authorList>
    </citation>
    <scope>NUCLEOTIDE SEQUENCE [LARGE SCALE GENOMIC DNA]</scope>
    <source>
        <strain evidence="2 3">DSM 23037</strain>
    </source>
</reference>
<dbReference type="OrthoDB" id="7205479at2"/>
<dbReference type="PATRIC" id="fig|1423744.4.peg.270"/>
<keyword evidence="1" id="KW-0472">Membrane</keyword>
<name>A0A0R2DKE6_9LACO</name>
<evidence type="ECO:0000313" key="2">
    <source>
        <dbReference type="EMBL" id="KRN04166.1"/>
    </source>
</evidence>
<gene>
    <name evidence="2" type="ORF">FC86_GL000263</name>
</gene>